<dbReference type="STRING" id="1387353.BSF38_00967"/>
<keyword evidence="5" id="KW-1185">Reference proteome</keyword>
<evidence type="ECO:0000313" key="4">
    <source>
        <dbReference type="EMBL" id="APW59543.1"/>
    </source>
</evidence>
<sequence length="146" mass="16718">MNGPNWQEGWNPFQEFHREMGRLFESLDPFQSARHIRQFPAINVYLAEEGYLLSAQLPGLSADEVELTVTSETLSLRGERKRPEGVKDDSYRRQERVMGRWARTVTLPDRIDESRVSAHFADGVLTVRLPRAESAKPRHIVVSSPS</sequence>
<dbReference type="Gene3D" id="2.60.40.790">
    <property type="match status" value="1"/>
</dbReference>
<dbReference type="Pfam" id="PF00011">
    <property type="entry name" value="HSP20"/>
    <property type="match status" value="1"/>
</dbReference>
<dbReference type="RefSeq" id="WP_076343709.1">
    <property type="nucleotide sequence ID" value="NZ_CP019082.1"/>
</dbReference>
<dbReference type="SUPFAM" id="SSF49764">
    <property type="entry name" value="HSP20-like chaperones"/>
    <property type="match status" value="1"/>
</dbReference>
<feature type="domain" description="SHSP" evidence="3">
    <location>
        <begin position="33"/>
        <end position="145"/>
    </location>
</feature>
<evidence type="ECO:0000256" key="2">
    <source>
        <dbReference type="RuleBase" id="RU003616"/>
    </source>
</evidence>
<evidence type="ECO:0000256" key="1">
    <source>
        <dbReference type="PROSITE-ProRule" id="PRU00285"/>
    </source>
</evidence>
<name>A0A1U7CKY6_9BACT</name>
<dbReference type="OrthoDB" id="288864at2"/>
<dbReference type="InterPro" id="IPR008978">
    <property type="entry name" value="HSP20-like_chaperone"/>
</dbReference>
<dbReference type="Proteomes" id="UP000186309">
    <property type="component" value="Chromosome"/>
</dbReference>
<accession>A0A1U7CKY6</accession>
<dbReference type="AlphaFoldDB" id="A0A1U7CKY6"/>
<dbReference type="CDD" id="cd06464">
    <property type="entry name" value="ACD_sHsps-like"/>
    <property type="match status" value="1"/>
</dbReference>
<proteinExistence type="inferred from homology"/>
<dbReference type="PROSITE" id="PS01031">
    <property type="entry name" value="SHSP"/>
    <property type="match status" value="1"/>
</dbReference>
<gene>
    <name evidence="4" type="primary">hspA_1</name>
    <name evidence="4" type="ORF">BSF38_00967</name>
</gene>
<dbReference type="KEGG" id="pbor:BSF38_00967"/>
<dbReference type="PANTHER" id="PTHR11527">
    <property type="entry name" value="HEAT-SHOCK PROTEIN 20 FAMILY MEMBER"/>
    <property type="match status" value="1"/>
</dbReference>
<comment type="similarity">
    <text evidence="1 2">Belongs to the small heat shock protein (HSP20) family.</text>
</comment>
<dbReference type="InterPro" id="IPR002068">
    <property type="entry name" value="A-crystallin/Hsp20_dom"/>
</dbReference>
<dbReference type="EMBL" id="CP019082">
    <property type="protein sequence ID" value="APW59543.1"/>
    <property type="molecule type" value="Genomic_DNA"/>
</dbReference>
<organism evidence="4 5">
    <name type="scientific">Paludisphaera borealis</name>
    <dbReference type="NCBI Taxonomy" id="1387353"/>
    <lineage>
        <taxon>Bacteria</taxon>
        <taxon>Pseudomonadati</taxon>
        <taxon>Planctomycetota</taxon>
        <taxon>Planctomycetia</taxon>
        <taxon>Isosphaerales</taxon>
        <taxon>Isosphaeraceae</taxon>
        <taxon>Paludisphaera</taxon>
    </lineage>
</organism>
<protein>
    <submittedName>
        <fullName evidence="4">Spore protein SP21</fullName>
    </submittedName>
</protein>
<evidence type="ECO:0000313" key="5">
    <source>
        <dbReference type="Proteomes" id="UP000186309"/>
    </source>
</evidence>
<evidence type="ECO:0000259" key="3">
    <source>
        <dbReference type="PROSITE" id="PS01031"/>
    </source>
</evidence>
<dbReference type="InterPro" id="IPR031107">
    <property type="entry name" value="Small_HSP"/>
</dbReference>
<reference evidence="5" key="1">
    <citation type="submission" date="2016-12" db="EMBL/GenBank/DDBJ databases">
        <title>Comparative genomics of four Isosphaeraceae planctomycetes: a common pool of plasmids and glycoside hydrolase genes.</title>
        <authorList>
            <person name="Ivanova A."/>
        </authorList>
    </citation>
    <scope>NUCLEOTIDE SEQUENCE [LARGE SCALE GENOMIC DNA]</scope>
    <source>
        <strain evidence="5">PX4</strain>
    </source>
</reference>